<dbReference type="RefSeq" id="WP_092117775.1">
    <property type="nucleotide sequence ID" value="NZ_FMXO01000004.1"/>
</dbReference>
<proteinExistence type="inferred from homology"/>
<keyword evidence="3 8" id="KW-0808">Transferase</keyword>
<evidence type="ECO:0000256" key="5">
    <source>
        <dbReference type="ARBA" id="ARBA00022917"/>
    </source>
</evidence>
<evidence type="ECO:0000256" key="1">
    <source>
        <dbReference type="ARBA" id="ARBA00001933"/>
    </source>
</evidence>
<dbReference type="HAMAP" id="MF_00423">
    <property type="entry name" value="SelA"/>
    <property type="match status" value="1"/>
</dbReference>
<comment type="similarity">
    <text evidence="7 8">Belongs to the SelA family.</text>
</comment>
<dbReference type="EC" id="2.9.1.1" evidence="8"/>
<dbReference type="GO" id="GO:0001514">
    <property type="term" value="P:selenocysteine incorporation"/>
    <property type="evidence" value="ECO:0007669"/>
    <property type="project" value="UniProtKB-UniRule"/>
</dbReference>
<keyword evidence="6 8" id="KW-0711">Selenium</keyword>
<evidence type="ECO:0000256" key="6">
    <source>
        <dbReference type="ARBA" id="ARBA00023266"/>
    </source>
</evidence>
<dbReference type="UniPathway" id="UPA00906">
    <property type="reaction ID" value="UER00896"/>
</dbReference>
<evidence type="ECO:0000259" key="10">
    <source>
        <dbReference type="Pfam" id="PF12390"/>
    </source>
</evidence>
<dbReference type="EMBL" id="FMXO01000004">
    <property type="protein sequence ID" value="SDB18675.1"/>
    <property type="molecule type" value="Genomic_DNA"/>
</dbReference>
<dbReference type="InterPro" id="IPR015421">
    <property type="entry name" value="PyrdxlP-dep_Trfase_major"/>
</dbReference>
<dbReference type="NCBIfam" id="TIGR00474">
    <property type="entry name" value="selA"/>
    <property type="match status" value="1"/>
</dbReference>
<evidence type="ECO:0000313" key="11">
    <source>
        <dbReference type="EMBL" id="SDB18675.1"/>
    </source>
</evidence>
<evidence type="ECO:0000256" key="8">
    <source>
        <dbReference type="HAMAP-Rule" id="MF_00423"/>
    </source>
</evidence>
<keyword evidence="5 8" id="KW-0648">Protein biosynthesis</keyword>
<organism evidence="11 12">
    <name type="scientific">Desulfonatronum thiosulfatophilum</name>
    <dbReference type="NCBI Taxonomy" id="617002"/>
    <lineage>
        <taxon>Bacteria</taxon>
        <taxon>Pseudomonadati</taxon>
        <taxon>Thermodesulfobacteriota</taxon>
        <taxon>Desulfovibrionia</taxon>
        <taxon>Desulfovibrionales</taxon>
        <taxon>Desulfonatronaceae</taxon>
        <taxon>Desulfonatronum</taxon>
    </lineage>
</organism>
<evidence type="ECO:0000256" key="2">
    <source>
        <dbReference type="ARBA" id="ARBA00022490"/>
    </source>
</evidence>
<dbReference type="GO" id="GO:0004125">
    <property type="term" value="F:L-seryl-tRNA(Sec) selenium transferase activity"/>
    <property type="evidence" value="ECO:0007669"/>
    <property type="project" value="UniProtKB-UniRule"/>
</dbReference>
<evidence type="ECO:0000256" key="7">
    <source>
        <dbReference type="ARBA" id="ARBA00044507"/>
    </source>
</evidence>
<comment type="cofactor">
    <cofactor evidence="1 8 9">
        <name>pyridoxal 5'-phosphate</name>
        <dbReference type="ChEBI" id="CHEBI:597326"/>
    </cofactor>
</comment>
<evidence type="ECO:0000256" key="3">
    <source>
        <dbReference type="ARBA" id="ARBA00022679"/>
    </source>
</evidence>
<dbReference type="InterPro" id="IPR004534">
    <property type="entry name" value="SelA_trans"/>
</dbReference>
<protein>
    <recommendedName>
        <fullName evidence="8">L-seryl-tRNA(Sec) selenium transferase</fullName>
        <ecNumber evidence="8">2.9.1.1</ecNumber>
    </recommendedName>
    <alternativeName>
        <fullName evidence="8">Selenocysteine synthase</fullName>
        <shortName evidence="8">Sec synthase</shortName>
    </alternativeName>
    <alternativeName>
        <fullName evidence="8">Selenocysteinyl-tRNA(Sec) synthase</fullName>
    </alternativeName>
</protein>
<dbReference type="PANTHER" id="PTHR32328">
    <property type="entry name" value="L-SERYL-TRNA(SEC) SELENIUM TRANSFERASE"/>
    <property type="match status" value="1"/>
</dbReference>
<keyword evidence="4 8" id="KW-0663">Pyridoxal phosphate</keyword>
<dbReference type="Proteomes" id="UP000198771">
    <property type="component" value="Unassembled WGS sequence"/>
</dbReference>
<gene>
    <name evidence="8" type="primary">selA</name>
    <name evidence="11" type="ORF">SAMN05660653_00926</name>
</gene>
<dbReference type="Gene3D" id="3.90.1150.180">
    <property type="match status" value="1"/>
</dbReference>
<dbReference type="PANTHER" id="PTHR32328:SF0">
    <property type="entry name" value="L-SERYL-TRNA(SEC) SELENIUM TRANSFERASE"/>
    <property type="match status" value="1"/>
</dbReference>
<evidence type="ECO:0000313" key="12">
    <source>
        <dbReference type="Proteomes" id="UP000198771"/>
    </source>
</evidence>
<feature type="modified residue" description="N6-(pyridoxal phosphate)lysine" evidence="8 9">
    <location>
        <position position="294"/>
    </location>
</feature>
<comment type="pathway">
    <text evidence="8">Aminoacyl-tRNA biosynthesis; selenocysteinyl-tRNA(Sec) biosynthesis; selenocysteinyl-tRNA(Sec) from L-seryl-tRNA(Sec) (bacterial route): step 1/1.</text>
</comment>
<dbReference type="GO" id="GO:0001717">
    <property type="term" value="P:conversion of seryl-tRNAsec to selenocys-tRNAsec"/>
    <property type="evidence" value="ECO:0007669"/>
    <property type="project" value="UniProtKB-UniRule"/>
</dbReference>
<dbReference type="Gene3D" id="3.40.640.10">
    <property type="entry name" value="Type I PLP-dependent aspartate aminotransferase-like (Major domain)"/>
    <property type="match status" value="1"/>
</dbReference>
<dbReference type="GO" id="GO:0005737">
    <property type="term" value="C:cytoplasm"/>
    <property type="evidence" value="ECO:0007669"/>
    <property type="project" value="UniProtKB-SubCell"/>
</dbReference>
<dbReference type="OrthoDB" id="9787096at2"/>
<evidence type="ECO:0000256" key="9">
    <source>
        <dbReference type="PIRSR" id="PIRSR618319-50"/>
    </source>
</evidence>
<dbReference type="STRING" id="617002.SAMN05660653_00926"/>
<dbReference type="InterPro" id="IPR018319">
    <property type="entry name" value="SelA-like"/>
</dbReference>
<dbReference type="SUPFAM" id="SSF53383">
    <property type="entry name" value="PLP-dependent transferases"/>
    <property type="match status" value="1"/>
</dbReference>
<dbReference type="InterPro" id="IPR025862">
    <property type="entry name" value="SelA_trans_N_dom"/>
</dbReference>
<sequence>MSELFRLLPSVDLVLQRVGEADQYAHLPRPLLKDLVNVFLDQLRADIRSGRIAASGQLQWAALQAPLDAFLQRSSRPHFRRVINATGVVVHTNLGRSLLARQAVEAVTEACAFYSNLEFSLETGQRGSRYAHVEELLCKLTGAEAGLVVNNNAAAVLLMLDTLAKGREVVVSRGQLVEIGGSFRIPDVMAKSGAVLREVGATNRTHLQDYERVIGPETAALLKVHTSNFRIIGFHKEVSLRDMVALGARHGLPVLEDLGSGNLFDFMPYGLDHEPTVQETVAAGADVVTFSGDKVLGGPQAGIIVGRKEYIDPIKKNPMNRALRIDKMTLAALEATLRLYLDPESARREIPTLRMITVSAEELKRQADKLARVLRRVLGGEAEVRLLPGASRVGGGAYPERDLPTTLVGIRPRNPDLSVEMLRDRLLETDPPLVGRIEHNALCLDPRTLAAKEHALAARVLAAAMEVGG</sequence>
<accession>A0A1G6BDI3</accession>
<evidence type="ECO:0000256" key="4">
    <source>
        <dbReference type="ARBA" id="ARBA00022898"/>
    </source>
</evidence>
<dbReference type="InterPro" id="IPR015424">
    <property type="entry name" value="PyrdxlP-dep_Trfase"/>
</dbReference>
<comment type="subcellular location">
    <subcellularLocation>
        <location evidence="8">Cytoplasm</location>
    </subcellularLocation>
</comment>
<comment type="catalytic activity">
    <reaction evidence="8">
        <text>L-seryl-tRNA(Sec) + selenophosphate + H(+) = L-selenocysteinyl-tRNA(Sec) + phosphate</text>
        <dbReference type="Rhea" id="RHEA:22728"/>
        <dbReference type="Rhea" id="RHEA-COMP:9742"/>
        <dbReference type="Rhea" id="RHEA-COMP:9743"/>
        <dbReference type="ChEBI" id="CHEBI:15378"/>
        <dbReference type="ChEBI" id="CHEBI:16144"/>
        <dbReference type="ChEBI" id="CHEBI:43474"/>
        <dbReference type="ChEBI" id="CHEBI:78533"/>
        <dbReference type="ChEBI" id="CHEBI:78573"/>
        <dbReference type="EC" id="2.9.1.1"/>
    </reaction>
</comment>
<dbReference type="Pfam" id="PF03841">
    <property type="entry name" value="SelA"/>
    <property type="match status" value="1"/>
</dbReference>
<feature type="domain" description="L-seryl-tRNA selenium transferase N-terminal" evidence="10">
    <location>
        <begin position="5"/>
        <end position="44"/>
    </location>
</feature>
<keyword evidence="12" id="KW-1185">Reference proteome</keyword>
<dbReference type="AlphaFoldDB" id="A0A1G6BDI3"/>
<name>A0A1G6BDI3_9BACT</name>
<comment type="function">
    <text evidence="8">Converts seryl-tRNA(Sec) to selenocysteinyl-tRNA(Sec) required for selenoprotein biosynthesis.</text>
</comment>
<reference evidence="11 12" key="1">
    <citation type="submission" date="2016-10" db="EMBL/GenBank/DDBJ databases">
        <authorList>
            <person name="de Groot N.N."/>
        </authorList>
    </citation>
    <scope>NUCLEOTIDE SEQUENCE [LARGE SCALE GENOMIC DNA]</scope>
    <source>
        <strain evidence="11 12">ASO4-2</strain>
    </source>
</reference>
<keyword evidence="2 8" id="KW-0963">Cytoplasm</keyword>
<dbReference type="Pfam" id="PF12390">
    <property type="entry name" value="Se-cys_synth_N"/>
    <property type="match status" value="1"/>
</dbReference>